<dbReference type="InterPro" id="IPR045495">
    <property type="entry name" value="PI4K_N"/>
</dbReference>
<protein>
    <recommendedName>
        <fullName evidence="2">PI4-kinase N-terminal domain-containing protein</fullName>
    </recommendedName>
</protein>
<sequence>MICGDCPSFWVRQSFSHVAMTKLYLNGTAILDEIILGWKSSFVTSFPELVTSLKGYTCVVLSLIVGVNRLYFGSMDKTARILCCDSHLLISSKIEIVVTTISTCCLEAKAKPPVLIVQLNVIHMLADLNVSVKRPEVVDVILPLFIKSL</sequence>
<accession>A0ABC8S5P7</accession>
<evidence type="ECO:0000313" key="4">
    <source>
        <dbReference type="Proteomes" id="UP001642360"/>
    </source>
</evidence>
<proteinExistence type="inferred from homology"/>
<comment type="similarity">
    <text evidence="1">Belongs to the PI3/PI4-kinase family. Type III PI4K subfamily.</text>
</comment>
<reference evidence="3 4" key="1">
    <citation type="submission" date="2024-02" db="EMBL/GenBank/DDBJ databases">
        <authorList>
            <person name="Vignale AGUSTIN F."/>
            <person name="Sosa J E."/>
            <person name="Modenutti C."/>
        </authorList>
    </citation>
    <scope>NUCLEOTIDE SEQUENCE [LARGE SCALE GENOMIC DNA]</scope>
</reference>
<keyword evidence="4" id="KW-1185">Reference proteome</keyword>
<evidence type="ECO:0000256" key="1">
    <source>
        <dbReference type="ARBA" id="ARBA00006209"/>
    </source>
</evidence>
<organism evidence="3 4">
    <name type="scientific">Ilex paraguariensis</name>
    <name type="common">yerba mate</name>
    <dbReference type="NCBI Taxonomy" id="185542"/>
    <lineage>
        <taxon>Eukaryota</taxon>
        <taxon>Viridiplantae</taxon>
        <taxon>Streptophyta</taxon>
        <taxon>Embryophyta</taxon>
        <taxon>Tracheophyta</taxon>
        <taxon>Spermatophyta</taxon>
        <taxon>Magnoliopsida</taxon>
        <taxon>eudicotyledons</taxon>
        <taxon>Gunneridae</taxon>
        <taxon>Pentapetalae</taxon>
        <taxon>asterids</taxon>
        <taxon>campanulids</taxon>
        <taxon>Aquifoliales</taxon>
        <taxon>Aquifoliaceae</taxon>
        <taxon>Ilex</taxon>
    </lineage>
</organism>
<gene>
    <name evidence="3" type="ORF">ILEXP_LOCUS20779</name>
</gene>
<dbReference type="Pfam" id="PF19274">
    <property type="entry name" value="PI4K_N"/>
    <property type="match status" value="1"/>
</dbReference>
<evidence type="ECO:0000313" key="3">
    <source>
        <dbReference type="EMBL" id="CAK9152549.1"/>
    </source>
</evidence>
<dbReference type="EMBL" id="CAUOFW020002280">
    <property type="protein sequence ID" value="CAK9152549.1"/>
    <property type="molecule type" value="Genomic_DNA"/>
</dbReference>
<name>A0ABC8S5P7_9AQUA</name>
<feature type="domain" description="PI4-kinase N-terminal" evidence="2">
    <location>
        <begin position="108"/>
        <end position="149"/>
    </location>
</feature>
<comment type="caution">
    <text evidence="3">The sequence shown here is derived from an EMBL/GenBank/DDBJ whole genome shotgun (WGS) entry which is preliminary data.</text>
</comment>
<dbReference type="AlphaFoldDB" id="A0ABC8S5P7"/>
<dbReference type="Proteomes" id="UP001642360">
    <property type="component" value="Unassembled WGS sequence"/>
</dbReference>
<evidence type="ECO:0000259" key="2">
    <source>
        <dbReference type="Pfam" id="PF19274"/>
    </source>
</evidence>